<protein>
    <submittedName>
        <fullName evidence="2">Uncharacterized protein</fullName>
    </submittedName>
</protein>
<reference evidence="2" key="1">
    <citation type="journal article" date="2019" name="Sci. Rep.">
        <title>Draft genome of Tanacetum cinerariifolium, the natural source of mosquito coil.</title>
        <authorList>
            <person name="Yamashiro T."/>
            <person name="Shiraishi A."/>
            <person name="Satake H."/>
            <person name="Nakayama K."/>
        </authorList>
    </citation>
    <scope>NUCLEOTIDE SEQUENCE</scope>
</reference>
<proteinExistence type="predicted"/>
<gene>
    <name evidence="2" type="ORF">Tci_035724</name>
</gene>
<name>A0A6L2LPK7_TANCI</name>
<dbReference type="EMBL" id="BKCJ010004902">
    <property type="protein sequence ID" value="GEU63746.1"/>
    <property type="molecule type" value="Genomic_DNA"/>
</dbReference>
<organism evidence="2">
    <name type="scientific">Tanacetum cinerariifolium</name>
    <name type="common">Dalmatian daisy</name>
    <name type="synonym">Chrysanthemum cinerariifolium</name>
    <dbReference type="NCBI Taxonomy" id="118510"/>
    <lineage>
        <taxon>Eukaryota</taxon>
        <taxon>Viridiplantae</taxon>
        <taxon>Streptophyta</taxon>
        <taxon>Embryophyta</taxon>
        <taxon>Tracheophyta</taxon>
        <taxon>Spermatophyta</taxon>
        <taxon>Magnoliopsida</taxon>
        <taxon>eudicotyledons</taxon>
        <taxon>Gunneridae</taxon>
        <taxon>Pentapetalae</taxon>
        <taxon>asterids</taxon>
        <taxon>campanulids</taxon>
        <taxon>Asterales</taxon>
        <taxon>Asteraceae</taxon>
        <taxon>Asteroideae</taxon>
        <taxon>Anthemideae</taxon>
        <taxon>Anthemidinae</taxon>
        <taxon>Tanacetum</taxon>
    </lineage>
</organism>
<feature type="region of interest" description="Disordered" evidence="1">
    <location>
        <begin position="134"/>
        <end position="170"/>
    </location>
</feature>
<accession>A0A6L2LPK7</accession>
<dbReference type="AlphaFoldDB" id="A0A6L2LPK7"/>
<evidence type="ECO:0000313" key="2">
    <source>
        <dbReference type="EMBL" id="GEU63746.1"/>
    </source>
</evidence>
<sequence length="331" mass="38294">MKKFLEIPQRTEEDYHYIKNDIPLERKKRKQIAKESRLRIIIIKKKKQSTPLIPPPGDDKERDAIAEAILLSLTLHKTTLDAEAKEHIAKVQEKLDEEEIEKMVEGEEDEESYTSAFTDSVFNEDVDDTGSKIELESHKKNPENVDDDDEHFKNENKDEEVEKEKEDEVDTEKVIVDDVMRSQEIRKEQKQTTITSPNRSPRNVSSFEKIVFKELTATVSPTIATTSKDSSTIKHKKRFFSNKTRFYQELLLECVEEKEMLRLTKLAVDKDLESTPVNILAMVSKEFATHGPKRIEDLFQKHMQNTTLNLYPTTSSLIISDYEGQASRSSS</sequence>
<feature type="compositionally biased region" description="Basic and acidic residues" evidence="1">
    <location>
        <begin position="150"/>
        <end position="170"/>
    </location>
</feature>
<feature type="region of interest" description="Disordered" evidence="1">
    <location>
        <begin position="105"/>
        <end position="124"/>
    </location>
</feature>
<evidence type="ECO:0000256" key="1">
    <source>
        <dbReference type="SAM" id="MobiDB-lite"/>
    </source>
</evidence>
<feature type="compositionally biased region" description="Basic and acidic residues" evidence="1">
    <location>
        <begin position="134"/>
        <end position="143"/>
    </location>
</feature>
<comment type="caution">
    <text evidence="2">The sequence shown here is derived from an EMBL/GenBank/DDBJ whole genome shotgun (WGS) entry which is preliminary data.</text>
</comment>